<evidence type="ECO:0008006" key="2">
    <source>
        <dbReference type="Google" id="ProtNLM"/>
    </source>
</evidence>
<accession>X1SCI8</accession>
<name>X1SCI8_9ZZZZ</name>
<gene>
    <name evidence="1" type="ORF">S12H4_32475</name>
</gene>
<dbReference type="EMBL" id="BARW01019048">
    <property type="protein sequence ID" value="GAI90747.1"/>
    <property type="molecule type" value="Genomic_DNA"/>
</dbReference>
<dbReference type="PANTHER" id="PTHR37029:SF1">
    <property type="entry name" value="SSR1768 PROTEIN"/>
    <property type="match status" value="1"/>
</dbReference>
<organism evidence="1">
    <name type="scientific">marine sediment metagenome</name>
    <dbReference type="NCBI Taxonomy" id="412755"/>
    <lineage>
        <taxon>unclassified sequences</taxon>
        <taxon>metagenomes</taxon>
        <taxon>ecological metagenomes</taxon>
    </lineage>
</organism>
<dbReference type="InterPro" id="IPR019270">
    <property type="entry name" value="DUF2283"/>
</dbReference>
<dbReference type="PANTHER" id="PTHR37029">
    <property type="entry name" value="SSR1768 PROTEIN"/>
    <property type="match status" value="1"/>
</dbReference>
<evidence type="ECO:0000313" key="1">
    <source>
        <dbReference type="EMBL" id="GAI90747.1"/>
    </source>
</evidence>
<protein>
    <recommendedName>
        <fullName evidence="2">DUF2283 domain-containing protein</fullName>
    </recommendedName>
</protein>
<comment type="caution">
    <text evidence="1">The sequence shown here is derived from an EMBL/GenBank/DDBJ whole genome shotgun (WGS) entry which is preliminary data.</text>
</comment>
<proteinExistence type="predicted"/>
<dbReference type="AlphaFoldDB" id="X1SCI8"/>
<dbReference type="Pfam" id="PF10049">
    <property type="entry name" value="DUF2283"/>
    <property type="match status" value="1"/>
</dbReference>
<sequence>MKVIYDPENDILNLILREIPIKESDELREGIIIDYGEDGKVVSIEMFDASENVTEPRGVLFELKETKVNTP</sequence>
<reference evidence="1" key="1">
    <citation type="journal article" date="2014" name="Front. Microbiol.">
        <title>High frequency of phylogenetically diverse reductive dehalogenase-homologous genes in deep subseafloor sedimentary metagenomes.</title>
        <authorList>
            <person name="Kawai M."/>
            <person name="Futagami T."/>
            <person name="Toyoda A."/>
            <person name="Takaki Y."/>
            <person name="Nishi S."/>
            <person name="Hori S."/>
            <person name="Arai W."/>
            <person name="Tsubouchi T."/>
            <person name="Morono Y."/>
            <person name="Uchiyama I."/>
            <person name="Ito T."/>
            <person name="Fujiyama A."/>
            <person name="Inagaki F."/>
            <person name="Takami H."/>
        </authorList>
    </citation>
    <scope>NUCLEOTIDE SEQUENCE</scope>
    <source>
        <strain evidence="1">Expedition CK06-06</strain>
    </source>
</reference>